<feature type="chain" id="PRO_5043032742" evidence="1">
    <location>
        <begin position="26"/>
        <end position="324"/>
    </location>
</feature>
<dbReference type="AlphaFoldDB" id="A0AAN7Z394"/>
<evidence type="ECO:0000313" key="3">
    <source>
        <dbReference type="Proteomes" id="UP001344447"/>
    </source>
</evidence>
<gene>
    <name evidence="2" type="ORF">RB653_004341</name>
</gene>
<comment type="caution">
    <text evidence="2">The sequence shown here is derived from an EMBL/GenBank/DDBJ whole genome shotgun (WGS) entry which is preliminary data.</text>
</comment>
<sequence>MNNNKNNFKTVLLLIFIFYINISKSSKERIDKNHNEYDENGKIKDIKGYFKYETIESSNKIQFKKLSYSKHHYDIEKELIMILEKGMNFQFLIDNKKNSIVQATIKNCCAHYNIENCSIEINSIYQPIPSQYSNSIIEKETHSPNSDSFQYFKFEFNESLNNNDGKNIKRFESLRTNKFVSIDFNSIKSPYRYLSGFDNQWYDSDIGLKNTIYLFDLKSHGTYNQPNKYNHVYYNQELLLIYSKVEFCYSQFPEPSGYDPYFIVKRNRIYNTTKCSPPTGVVIALNCHYVQIPQCQYGLSFISYNDPHLYCPIYSCDIPIHYYN</sequence>
<evidence type="ECO:0000256" key="1">
    <source>
        <dbReference type="SAM" id="SignalP"/>
    </source>
</evidence>
<reference evidence="2 3" key="1">
    <citation type="submission" date="2023-11" db="EMBL/GenBank/DDBJ databases">
        <title>Dfirmibasis_genome.</title>
        <authorList>
            <person name="Edelbroek B."/>
            <person name="Kjellin J."/>
            <person name="Jerlstrom-Hultqvist J."/>
            <person name="Soderbom F."/>
        </authorList>
    </citation>
    <scope>NUCLEOTIDE SEQUENCE [LARGE SCALE GENOMIC DNA]</scope>
    <source>
        <strain evidence="2 3">TNS-C-14</strain>
    </source>
</reference>
<proteinExistence type="predicted"/>
<keyword evidence="1" id="KW-0732">Signal</keyword>
<keyword evidence="3" id="KW-1185">Reference proteome</keyword>
<organism evidence="2 3">
    <name type="scientific">Dictyostelium firmibasis</name>
    <dbReference type="NCBI Taxonomy" id="79012"/>
    <lineage>
        <taxon>Eukaryota</taxon>
        <taxon>Amoebozoa</taxon>
        <taxon>Evosea</taxon>
        <taxon>Eumycetozoa</taxon>
        <taxon>Dictyostelia</taxon>
        <taxon>Dictyosteliales</taxon>
        <taxon>Dictyosteliaceae</taxon>
        <taxon>Dictyostelium</taxon>
    </lineage>
</organism>
<accession>A0AAN7Z394</accession>
<dbReference type="EMBL" id="JAVFKY010000001">
    <property type="protein sequence ID" value="KAK5582755.1"/>
    <property type="molecule type" value="Genomic_DNA"/>
</dbReference>
<protein>
    <submittedName>
        <fullName evidence="2">Uncharacterized protein</fullName>
    </submittedName>
</protein>
<name>A0AAN7Z394_9MYCE</name>
<evidence type="ECO:0000313" key="2">
    <source>
        <dbReference type="EMBL" id="KAK5582755.1"/>
    </source>
</evidence>
<dbReference type="Proteomes" id="UP001344447">
    <property type="component" value="Unassembled WGS sequence"/>
</dbReference>
<feature type="signal peptide" evidence="1">
    <location>
        <begin position="1"/>
        <end position="25"/>
    </location>
</feature>